<proteinExistence type="predicted"/>
<accession>A0A4Y2MA28</accession>
<dbReference type="EMBL" id="BGPR01006997">
    <property type="protein sequence ID" value="GBN23452.1"/>
    <property type="molecule type" value="Genomic_DNA"/>
</dbReference>
<organism evidence="1 2">
    <name type="scientific">Araneus ventricosus</name>
    <name type="common">Orbweaver spider</name>
    <name type="synonym">Epeira ventricosa</name>
    <dbReference type="NCBI Taxonomy" id="182803"/>
    <lineage>
        <taxon>Eukaryota</taxon>
        <taxon>Metazoa</taxon>
        <taxon>Ecdysozoa</taxon>
        <taxon>Arthropoda</taxon>
        <taxon>Chelicerata</taxon>
        <taxon>Arachnida</taxon>
        <taxon>Araneae</taxon>
        <taxon>Araneomorphae</taxon>
        <taxon>Entelegynae</taxon>
        <taxon>Araneoidea</taxon>
        <taxon>Araneidae</taxon>
        <taxon>Araneus</taxon>
    </lineage>
</organism>
<name>A0A4Y2MA28_ARAVE</name>
<evidence type="ECO:0000313" key="2">
    <source>
        <dbReference type="Proteomes" id="UP000499080"/>
    </source>
</evidence>
<comment type="caution">
    <text evidence="1">The sequence shown here is derived from an EMBL/GenBank/DDBJ whole genome shotgun (WGS) entry which is preliminary data.</text>
</comment>
<keyword evidence="2" id="KW-1185">Reference proteome</keyword>
<dbReference type="AlphaFoldDB" id="A0A4Y2MA28"/>
<evidence type="ECO:0000313" key="1">
    <source>
        <dbReference type="EMBL" id="GBN23452.1"/>
    </source>
</evidence>
<dbReference type="Proteomes" id="UP000499080">
    <property type="component" value="Unassembled WGS sequence"/>
</dbReference>
<gene>
    <name evidence="1" type="ORF">AVEN_273296_1</name>
</gene>
<sequence>MELGVSDFIPWIASMCFDPGETQRPLRQIIIFLNFVNCSRPRPGAPQSLNGRLTVSMDIDPDPVFQALKKSTNSSPVSPVVNEIMSEMLDDSGAIDGAYVRLRYFVFSSNVETCYSRRKPNQRNLPLINKYLE</sequence>
<reference evidence="1 2" key="1">
    <citation type="journal article" date="2019" name="Sci. Rep.">
        <title>Orb-weaving spider Araneus ventricosus genome elucidates the spidroin gene catalogue.</title>
        <authorList>
            <person name="Kono N."/>
            <person name="Nakamura H."/>
            <person name="Ohtoshi R."/>
            <person name="Moran D.A.P."/>
            <person name="Shinohara A."/>
            <person name="Yoshida Y."/>
            <person name="Fujiwara M."/>
            <person name="Mori M."/>
            <person name="Tomita M."/>
            <person name="Arakawa K."/>
        </authorList>
    </citation>
    <scope>NUCLEOTIDE SEQUENCE [LARGE SCALE GENOMIC DNA]</scope>
</reference>
<protein>
    <submittedName>
        <fullName evidence="1">Uncharacterized protein</fullName>
    </submittedName>
</protein>